<dbReference type="GO" id="GO:0006352">
    <property type="term" value="P:DNA-templated transcription initiation"/>
    <property type="evidence" value="ECO:0007669"/>
    <property type="project" value="InterPro"/>
</dbReference>
<keyword evidence="2" id="KW-0805">Transcription regulation</keyword>
<dbReference type="InterPro" id="IPR013249">
    <property type="entry name" value="RNA_pol_sigma70_r4_t2"/>
</dbReference>
<evidence type="ECO:0000256" key="4">
    <source>
        <dbReference type="ARBA" id="ARBA00023163"/>
    </source>
</evidence>
<dbReference type="InterPro" id="IPR039425">
    <property type="entry name" value="RNA_pol_sigma-70-like"/>
</dbReference>
<dbReference type="PANTHER" id="PTHR43133:SF46">
    <property type="entry name" value="RNA POLYMERASE SIGMA-70 FACTOR ECF SUBFAMILY"/>
    <property type="match status" value="1"/>
</dbReference>
<dbReference type="InterPro" id="IPR013325">
    <property type="entry name" value="RNA_pol_sigma_r2"/>
</dbReference>
<dbReference type="AlphaFoldDB" id="A0A8H9KWQ7"/>
<reference evidence="6" key="2">
    <citation type="submission" date="2020-09" db="EMBL/GenBank/DDBJ databases">
        <authorList>
            <person name="Sun Q."/>
            <person name="Zhou Y."/>
        </authorList>
    </citation>
    <scope>NUCLEOTIDE SEQUENCE</scope>
    <source>
        <strain evidence="6">CGMCC 1.15966</strain>
    </source>
</reference>
<reference evidence="6" key="1">
    <citation type="journal article" date="2014" name="Int. J. Syst. Evol. Microbiol.">
        <title>Complete genome sequence of Corynebacterium casei LMG S-19264T (=DSM 44701T), isolated from a smear-ripened cheese.</title>
        <authorList>
            <consortium name="US DOE Joint Genome Institute (JGI-PGF)"/>
            <person name="Walter F."/>
            <person name="Albersmeier A."/>
            <person name="Kalinowski J."/>
            <person name="Ruckert C."/>
        </authorList>
    </citation>
    <scope>NUCLEOTIDE SEQUENCE</scope>
    <source>
        <strain evidence="6">CGMCC 1.15966</strain>
    </source>
</reference>
<evidence type="ECO:0000259" key="5">
    <source>
        <dbReference type="Pfam" id="PF08281"/>
    </source>
</evidence>
<evidence type="ECO:0000256" key="2">
    <source>
        <dbReference type="ARBA" id="ARBA00023015"/>
    </source>
</evidence>
<dbReference type="InterPro" id="IPR014284">
    <property type="entry name" value="RNA_pol_sigma-70_dom"/>
</dbReference>
<comment type="similarity">
    <text evidence="1">Belongs to the sigma-70 factor family. ECF subfamily.</text>
</comment>
<dbReference type="CDD" id="cd06171">
    <property type="entry name" value="Sigma70_r4"/>
    <property type="match status" value="1"/>
</dbReference>
<dbReference type="Pfam" id="PF08281">
    <property type="entry name" value="Sigma70_r4_2"/>
    <property type="match status" value="1"/>
</dbReference>
<accession>A0A8H9KWQ7</accession>
<gene>
    <name evidence="6" type="ORF">GCM10011516_28980</name>
</gene>
<keyword evidence="6" id="KW-0240">DNA-directed RNA polymerase</keyword>
<dbReference type="SUPFAM" id="SSF88946">
    <property type="entry name" value="Sigma2 domain of RNA polymerase sigma factors"/>
    <property type="match status" value="1"/>
</dbReference>
<dbReference type="PANTHER" id="PTHR43133">
    <property type="entry name" value="RNA POLYMERASE ECF-TYPE SIGMA FACTO"/>
    <property type="match status" value="1"/>
</dbReference>
<dbReference type="Proteomes" id="UP000614460">
    <property type="component" value="Unassembled WGS sequence"/>
</dbReference>
<dbReference type="NCBIfam" id="TIGR02937">
    <property type="entry name" value="sigma70-ECF"/>
    <property type="match status" value="1"/>
</dbReference>
<name>A0A8H9KWQ7_9SPHI</name>
<keyword evidence="4" id="KW-0804">Transcription</keyword>
<comment type="caution">
    <text evidence="6">The sequence shown here is derived from an EMBL/GenBank/DDBJ whole genome shotgun (WGS) entry which is preliminary data.</text>
</comment>
<keyword evidence="3" id="KW-0731">Sigma factor</keyword>
<feature type="domain" description="RNA polymerase sigma factor 70 region 4 type 2" evidence="5">
    <location>
        <begin position="126"/>
        <end position="177"/>
    </location>
</feature>
<keyword evidence="7" id="KW-1185">Reference proteome</keyword>
<dbReference type="InterPro" id="IPR036388">
    <property type="entry name" value="WH-like_DNA-bd_sf"/>
</dbReference>
<dbReference type="InterPro" id="IPR013324">
    <property type="entry name" value="RNA_pol_sigma_r3/r4-like"/>
</dbReference>
<organism evidence="6 7">
    <name type="scientific">Sphingobacterium cellulitidis</name>
    <dbReference type="NCBI Taxonomy" id="1768011"/>
    <lineage>
        <taxon>Bacteria</taxon>
        <taxon>Pseudomonadati</taxon>
        <taxon>Bacteroidota</taxon>
        <taxon>Sphingobacteriia</taxon>
        <taxon>Sphingobacteriales</taxon>
        <taxon>Sphingobacteriaceae</taxon>
        <taxon>Sphingobacterium</taxon>
    </lineage>
</organism>
<evidence type="ECO:0000256" key="1">
    <source>
        <dbReference type="ARBA" id="ARBA00010641"/>
    </source>
</evidence>
<evidence type="ECO:0000313" key="7">
    <source>
        <dbReference type="Proteomes" id="UP000614460"/>
    </source>
</evidence>
<dbReference type="EMBL" id="BMKM01000009">
    <property type="protein sequence ID" value="GGE29364.1"/>
    <property type="molecule type" value="Genomic_DNA"/>
</dbReference>
<dbReference type="GO" id="GO:0000428">
    <property type="term" value="C:DNA-directed RNA polymerase complex"/>
    <property type="evidence" value="ECO:0007669"/>
    <property type="project" value="UniProtKB-KW"/>
</dbReference>
<dbReference type="GO" id="GO:0003677">
    <property type="term" value="F:DNA binding"/>
    <property type="evidence" value="ECO:0007669"/>
    <property type="project" value="InterPro"/>
</dbReference>
<dbReference type="GO" id="GO:0016987">
    <property type="term" value="F:sigma factor activity"/>
    <property type="evidence" value="ECO:0007669"/>
    <property type="project" value="UniProtKB-KW"/>
</dbReference>
<evidence type="ECO:0000256" key="3">
    <source>
        <dbReference type="ARBA" id="ARBA00023082"/>
    </source>
</evidence>
<dbReference type="SUPFAM" id="SSF88659">
    <property type="entry name" value="Sigma3 and sigma4 domains of RNA polymerase sigma factors"/>
    <property type="match status" value="1"/>
</dbReference>
<evidence type="ECO:0000313" key="6">
    <source>
        <dbReference type="EMBL" id="GGE29364.1"/>
    </source>
</evidence>
<dbReference type="RefSeq" id="WP_182499479.1">
    <property type="nucleotide sequence ID" value="NZ_BMKM01000009.1"/>
</dbReference>
<sequence>MNEDHSLAYSQLLIAIEQGNERAFVLLYDMFSKDLSHYILSKVSDADLAQDILHDLFLSVWKNKDRLAEIKSLPAYLYSSCRYLIMANYRKKILKEVPAYNLEQLDVLDESVPLEDRLHYRYIIDLVEEEIERLPEKCQAVFKLSRYEYLSNKEIAERMNIAESTVEKHINKAISRLKVLTKNYTILF</sequence>
<dbReference type="Gene3D" id="1.10.10.10">
    <property type="entry name" value="Winged helix-like DNA-binding domain superfamily/Winged helix DNA-binding domain"/>
    <property type="match status" value="1"/>
</dbReference>
<dbReference type="Gene3D" id="1.10.1740.10">
    <property type="match status" value="1"/>
</dbReference>
<proteinExistence type="inferred from homology"/>
<protein>
    <submittedName>
        <fullName evidence="6">DNA-directed RNA polymerase sigma-70 factor</fullName>
    </submittedName>
</protein>